<dbReference type="Proteomes" id="UP000230407">
    <property type="component" value="Unassembled WGS sequence"/>
</dbReference>
<feature type="chain" id="PRO_5038949575" description="Copper chaperone PCu(A)C" evidence="2">
    <location>
        <begin position="25"/>
        <end position="193"/>
    </location>
</feature>
<proteinExistence type="predicted"/>
<dbReference type="Gene3D" id="2.60.40.1890">
    <property type="entry name" value="PCu(A)C copper chaperone"/>
    <property type="match status" value="1"/>
</dbReference>
<keyword evidence="4" id="KW-1185">Reference proteome</keyword>
<dbReference type="PROSITE" id="PS51257">
    <property type="entry name" value="PROKAR_LIPOPROTEIN"/>
    <property type="match status" value="1"/>
</dbReference>
<dbReference type="Pfam" id="PF04314">
    <property type="entry name" value="PCuAC"/>
    <property type="match status" value="1"/>
</dbReference>
<keyword evidence="2" id="KW-0732">Signal</keyword>
<evidence type="ECO:0000313" key="3">
    <source>
        <dbReference type="EMBL" id="PJE99611.1"/>
    </source>
</evidence>
<accession>A0A2M8M5X6</accession>
<evidence type="ECO:0000256" key="1">
    <source>
        <dbReference type="SAM" id="MobiDB-lite"/>
    </source>
</evidence>
<protein>
    <recommendedName>
        <fullName evidence="5">Copper chaperone PCu(A)C</fullName>
    </recommendedName>
</protein>
<evidence type="ECO:0000256" key="2">
    <source>
        <dbReference type="SAM" id="SignalP"/>
    </source>
</evidence>
<name>A0A2M8M5X6_9ACTN</name>
<dbReference type="SUPFAM" id="SSF110087">
    <property type="entry name" value="DR1885-like metal-binding protein"/>
    <property type="match status" value="1"/>
</dbReference>
<comment type="caution">
    <text evidence="3">The sequence shown here is derived from an EMBL/GenBank/DDBJ whole genome shotgun (WGS) entry which is preliminary data.</text>
</comment>
<feature type="compositionally biased region" description="Acidic residues" evidence="1">
    <location>
        <begin position="165"/>
        <end position="179"/>
    </location>
</feature>
<dbReference type="InterPro" id="IPR036182">
    <property type="entry name" value="PCuAC_sf"/>
</dbReference>
<evidence type="ECO:0000313" key="4">
    <source>
        <dbReference type="Proteomes" id="UP000230407"/>
    </source>
</evidence>
<organism evidence="3 4">
    <name type="scientific">Streptomyces carminius</name>
    <dbReference type="NCBI Taxonomy" id="2665496"/>
    <lineage>
        <taxon>Bacteria</taxon>
        <taxon>Bacillati</taxon>
        <taxon>Actinomycetota</taxon>
        <taxon>Actinomycetes</taxon>
        <taxon>Kitasatosporales</taxon>
        <taxon>Streptomycetaceae</taxon>
        <taxon>Streptomyces</taxon>
    </lineage>
</organism>
<sequence length="193" mass="20804">MPPRTPVRALAVGTLAALLLGGCALPESYNQPGANGEVGFVDVRYAHLAEPRDGDPWREGDDVPLYLWVYNDNEPGGEAARLVGAESPVAASVDIVAPEGEDAPQAVTVPPDGFRELERDRVHLVLRDVEQTIRGGDFVPVTFEFDPVGSLELNVQAQPPTYGESPEEILPEETEEVVPEEPREDMAPPPAFG</sequence>
<dbReference type="InterPro" id="IPR007410">
    <property type="entry name" value="LpqE-like"/>
</dbReference>
<evidence type="ECO:0008006" key="5">
    <source>
        <dbReference type="Google" id="ProtNLM"/>
    </source>
</evidence>
<feature type="region of interest" description="Disordered" evidence="1">
    <location>
        <begin position="155"/>
        <end position="193"/>
    </location>
</feature>
<dbReference type="AlphaFoldDB" id="A0A2M8M5X6"/>
<feature type="signal peptide" evidence="2">
    <location>
        <begin position="1"/>
        <end position="24"/>
    </location>
</feature>
<reference evidence="3 4" key="1">
    <citation type="submission" date="2017-11" db="EMBL/GenBank/DDBJ databases">
        <title>Streptomyces carmine sp. nov., a novel actinomycete isolated from Sophora alopecuroides in Xinjiang, China.</title>
        <authorList>
            <person name="Wang Y."/>
            <person name="Luo X."/>
            <person name="Wan C."/>
            <person name="Zhang L."/>
        </authorList>
    </citation>
    <scope>NUCLEOTIDE SEQUENCE [LARGE SCALE GENOMIC DNA]</scope>
    <source>
        <strain evidence="3 4">TRM SA0054</strain>
    </source>
</reference>
<gene>
    <name evidence="3" type="ORF">CUT44_03640</name>
</gene>
<dbReference type="RefSeq" id="WP_100200652.1">
    <property type="nucleotide sequence ID" value="NZ_PGGW01000011.1"/>
</dbReference>
<dbReference type="EMBL" id="PGGW01000011">
    <property type="protein sequence ID" value="PJE99611.1"/>
    <property type="molecule type" value="Genomic_DNA"/>
</dbReference>